<feature type="region of interest" description="Disordered" evidence="1">
    <location>
        <begin position="398"/>
        <end position="422"/>
    </location>
</feature>
<accession>A0A2H4SLK0</accession>
<dbReference type="GO" id="GO:0005634">
    <property type="term" value="C:nucleus"/>
    <property type="evidence" value="ECO:0007669"/>
    <property type="project" value="TreeGrafter"/>
</dbReference>
<feature type="compositionally biased region" description="Polar residues" evidence="1">
    <location>
        <begin position="410"/>
        <end position="422"/>
    </location>
</feature>
<evidence type="ECO:0000313" key="3">
    <source>
        <dbReference type="Proteomes" id="UP000323067"/>
    </source>
</evidence>
<sequence length="521" mass="57385">MEQFLSLVGMQAMKLAVRSGIVLTSSYALKQYSQFLTTVGDEELYEELKTLQNDLDSKIQIITPAINLIELRSGEGNSALESASALTGSMQKDIALLGHKIASVTTLQANQTTIRHLITDIRALIGRINGSIPLLQLAISASGESLSTGLPDSVSPSRMLQASAFLMIADSQFTAKPQTTVQVGPDFVVSIYMVFKGYSYELSAKASGHNSSQSLDFDSISKPTWQEVLHKARLRLYRTPCLPSQELQSGPQDLSAYSYHLEITEDRDDGRLHDIPESPEESSQTDLIPISKITKILYTNSAALLNIKDDLEANSTPILLLKRELDTKNQRKARKFSTPDDETQHHVDCQLVSEWEDIAPPQPRTNESNRAPPHSSQFPSYLDPEWIALEIYTADASDDSELDQSDSESIQVGSEDSEQVTGNELVTDDMLGKLSSLCLDQDCSQHSEEGAPLQYTAASISRSEPSNLFSMVTTSLSLLELVIRLAALQETQQQSHLSVPDHVLTCFLHSAVQPNEAWSKK</sequence>
<dbReference type="AlphaFoldDB" id="A0A2H4SLK0"/>
<dbReference type="GO" id="GO:0030695">
    <property type="term" value="F:GTPase regulator activity"/>
    <property type="evidence" value="ECO:0007669"/>
    <property type="project" value="TreeGrafter"/>
</dbReference>
<proteinExistence type="predicted"/>
<organism evidence="2 3">
    <name type="scientific">Cordyceps militaris</name>
    <name type="common">Caterpillar fungus</name>
    <name type="synonym">Clavaria militaris</name>
    <dbReference type="NCBI Taxonomy" id="73501"/>
    <lineage>
        <taxon>Eukaryota</taxon>
        <taxon>Fungi</taxon>
        <taxon>Dikarya</taxon>
        <taxon>Ascomycota</taxon>
        <taxon>Pezizomycotina</taxon>
        <taxon>Sordariomycetes</taxon>
        <taxon>Hypocreomycetidae</taxon>
        <taxon>Hypocreales</taxon>
        <taxon>Cordycipitaceae</taxon>
        <taxon>Cordyceps</taxon>
    </lineage>
</organism>
<reference evidence="2 3" key="1">
    <citation type="journal article" date="2017" name="BMC Genomics">
        <title>Chromosome level assembly and secondary metabolite potential of the parasitic fungus Cordyceps militaris.</title>
        <authorList>
            <person name="Kramer G.J."/>
            <person name="Nodwell J.R."/>
        </authorList>
    </citation>
    <scope>NUCLEOTIDE SEQUENCE [LARGE SCALE GENOMIC DNA]</scope>
    <source>
        <strain evidence="2 3">ATCC 34164</strain>
    </source>
</reference>
<dbReference type="Pfam" id="PF05508">
    <property type="entry name" value="Ran-binding"/>
    <property type="match status" value="1"/>
</dbReference>
<protein>
    <submittedName>
        <fullName evidence="2">Ran GTP-binding</fullName>
    </submittedName>
</protein>
<dbReference type="GO" id="GO:0005737">
    <property type="term" value="C:cytoplasm"/>
    <property type="evidence" value="ECO:0007669"/>
    <property type="project" value="TreeGrafter"/>
</dbReference>
<name>A0A2H4SLK0_CORMI</name>
<evidence type="ECO:0000313" key="2">
    <source>
        <dbReference type="EMBL" id="ATY63969.1"/>
    </source>
</evidence>
<dbReference type="PANTHER" id="PTHR31010">
    <property type="entry name" value="RAN-SPECIFIC GTPASE-ACTIVATING PROTEIN 30-RELATED"/>
    <property type="match status" value="1"/>
</dbReference>
<dbReference type="VEuPathDB" id="FungiDB:A9K55_004205"/>
<dbReference type="OrthoDB" id="512915at2759"/>
<feature type="region of interest" description="Disordered" evidence="1">
    <location>
        <begin position="357"/>
        <end position="379"/>
    </location>
</feature>
<feature type="compositionally biased region" description="Polar residues" evidence="1">
    <location>
        <begin position="364"/>
        <end position="379"/>
    </location>
</feature>
<dbReference type="EMBL" id="CP023325">
    <property type="protein sequence ID" value="ATY63969.1"/>
    <property type="molecule type" value="Genomic_DNA"/>
</dbReference>
<gene>
    <name evidence="2" type="ORF">A9K55_004205</name>
</gene>
<dbReference type="InterPro" id="IPR008812">
    <property type="entry name" value="Ran_GTP-bd-rel"/>
</dbReference>
<evidence type="ECO:0000256" key="1">
    <source>
        <dbReference type="SAM" id="MobiDB-lite"/>
    </source>
</evidence>
<dbReference type="Proteomes" id="UP000323067">
    <property type="component" value="Chromosome v"/>
</dbReference>
<dbReference type="VEuPathDB" id="FungiDB:CCM_04468"/>
<dbReference type="PANTHER" id="PTHR31010:SF2">
    <property type="entry name" value="RAN-SPECIFIC GTPASE-ACTIVATING PROTEIN 30"/>
    <property type="match status" value="1"/>
</dbReference>